<dbReference type="InterPro" id="IPR028889">
    <property type="entry name" value="USP"/>
</dbReference>
<feature type="domain" description="USP" evidence="11">
    <location>
        <begin position="171"/>
        <end position="485"/>
    </location>
</feature>
<dbReference type="PROSITE" id="PS50271">
    <property type="entry name" value="ZF_UBP"/>
    <property type="match status" value="1"/>
</dbReference>
<dbReference type="PROSITE" id="PS50235">
    <property type="entry name" value="USP_3"/>
    <property type="match status" value="1"/>
</dbReference>
<comment type="subcellular location">
    <subcellularLocation>
        <location evidence="1">Nucleus</location>
    </subcellularLocation>
</comment>
<dbReference type="GO" id="GO:0000245">
    <property type="term" value="P:spliceosomal complex assembly"/>
    <property type="evidence" value="ECO:0007669"/>
    <property type="project" value="InterPro"/>
</dbReference>
<keyword evidence="7" id="KW-0508">mRNA splicing</keyword>
<dbReference type="CDD" id="cd02669">
    <property type="entry name" value="Peptidase_C19M"/>
    <property type="match status" value="1"/>
</dbReference>
<keyword evidence="6" id="KW-0862">Zinc</keyword>
<evidence type="ECO:0000256" key="1">
    <source>
        <dbReference type="ARBA" id="ARBA00004123"/>
    </source>
</evidence>
<evidence type="ECO:0000256" key="4">
    <source>
        <dbReference type="ARBA" id="ARBA00022728"/>
    </source>
</evidence>
<sequence>MKRDAESAELDGSADANGSSKQAKVEEVEAEDISPEQATRRDNRIRSGAECPYLDTISRQTLDFDFEKFCSVSLSPVNVYACLVCGKYFQGRGLHTHAFTHAMERDHHVFMKLEDGTVWCLPDGYRVEDRSLDVIRFVLNPKYSAQQVEAMDREARWVRALDGTEYMPGLVGLNNMKANDYVNVAVQIMARVVPIRNFFLLPAAHYPNCRSVLVQRFGELMRKLWNPRNFKGQVSPHEFMRAVMAASNGRFTINAQADPVDFWIWFVNALRADLHAVPSGKGKKSILTKCFQGELEVTTQAGTGKAAQPNAQGQIADVVEKVPFLMLGLDLPPAPLYRDALEKNIIPQVPIFDLLRKFDGQRPVEVPGQGVRRMRITKLPRFLVLQMKRFTRNQFFREKNPTIVNFPVKNLELADIIPVPPGSASKYDLIANVVHEGMPDKGSYHAQVHRQGEDTWYDVQDLRVTDVLPQMVALSETYLQMYELRTDKPSAASRAVK</sequence>
<keyword evidence="5 9" id="KW-0863">Zinc-finger</keyword>
<dbReference type="InterPro" id="IPR001607">
    <property type="entry name" value="Znf_UBP"/>
</dbReference>
<evidence type="ECO:0000256" key="8">
    <source>
        <dbReference type="ARBA" id="ARBA00023242"/>
    </source>
</evidence>
<evidence type="ECO:0000313" key="13">
    <source>
        <dbReference type="EMBL" id="KAK9804967.1"/>
    </source>
</evidence>
<name>A0AAW1P8K4_9CHLO</name>
<accession>A0AAW1P8K4</accession>
<evidence type="ECO:0000256" key="5">
    <source>
        <dbReference type="ARBA" id="ARBA00022771"/>
    </source>
</evidence>
<keyword evidence="8" id="KW-0539">Nucleus</keyword>
<dbReference type="SMART" id="SM00290">
    <property type="entry name" value="ZnF_UBP"/>
    <property type="match status" value="1"/>
</dbReference>
<evidence type="ECO:0000259" key="12">
    <source>
        <dbReference type="PROSITE" id="PS50271"/>
    </source>
</evidence>
<keyword evidence="2" id="KW-0507">mRNA processing</keyword>
<dbReference type="SUPFAM" id="SSF57850">
    <property type="entry name" value="RING/U-box"/>
    <property type="match status" value="1"/>
</dbReference>
<gene>
    <name evidence="13" type="ORF">WJX73_005353</name>
</gene>
<dbReference type="InterPro" id="IPR013083">
    <property type="entry name" value="Znf_RING/FYVE/PHD"/>
</dbReference>
<proteinExistence type="predicted"/>
<dbReference type="InterPro" id="IPR033809">
    <property type="entry name" value="USP39"/>
</dbReference>
<dbReference type="Pfam" id="PF02148">
    <property type="entry name" value="zf-UBP"/>
    <property type="match status" value="1"/>
</dbReference>
<comment type="caution">
    <text evidence="13">The sequence shown here is derived from an EMBL/GenBank/DDBJ whole genome shotgun (WGS) entry which is preliminary data.</text>
</comment>
<dbReference type="Pfam" id="PF00443">
    <property type="entry name" value="UCH"/>
    <property type="match status" value="1"/>
</dbReference>
<organism evidence="13 14">
    <name type="scientific">Symbiochloris irregularis</name>
    <dbReference type="NCBI Taxonomy" id="706552"/>
    <lineage>
        <taxon>Eukaryota</taxon>
        <taxon>Viridiplantae</taxon>
        <taxon>Chlorophyta</taxon>
        <taxon>core chlorophytes</taxon>
        <taxon>Trebouxiophyceae</taxon>
        <taxon>Trebouxiales</taxon>
        <taxon>Trebouxiaceae</taxon>
        <taxon>Symbiochloris</taxon>
    </lineage>
</organism>
<dbReference type="PANTHER" id="PTHR21646">
    <property type="entry name" value="UBIQUITIN CARBOXYL-TERMINAL HYDROLASE"/>
    <property type="match status" value="1"/>
</dbReference>
<dbReference type="PANTHER" id="PTHR21646:SF16">
    <property type="entry name" value="U4_U6.U5 TRI-SNRNP-ASSOCIATED PROTEIN 2"/>
    <property type="match status" value="1"/>
</dbReference>
<feature type="region of interest" description="Disordered" evidence="10">
    <location>
        <begin position="1"/>
        <end position="44"/>
    </location>
</feature>
<evidence type="ECO:0000256" key="10">
    <source>
        <dbReference type="SAM" id="MobiDB-lite"/>
    </source>
</evidence>
<reference evidence="13 14" key="1">
    <citation type="journal article" date="2024" name="Nat. Commun.">
        <title>Phylogenomics reveals the evolutionary origins of lichenization in chlorophyte algae.</title>
        <authorList>
            <person name="Puginier C."/>
            <person name="Libourel C."/>
            <person name="Otte J."/>
            <person name="Skaloud P."/>
            <person name="Haon M."/>
            <person name="Grisel S."/>
            <person name="Petersen M."/>
            <person name="Berrin J.G."/>
            <person name="Delaux P.M."/>
            <person name="Dal Grande F."/>
            <person name="Keller J."/>
        </authorList>
    </citation>
    <scope>NUCLEOTIDE SEQUENCE [LARGE SCALE GENOMIC DNA]</scope>
    <source>
        <strain evidence="13 14">SAG 2036</strain>
    </source>
</reference>
<dbReference type="Proteomes" id="UP001465755">
    <property type="component" value="Unassembled WGS sequence"/>
</dbReference>
<dbReference type="AlphaFoldDB" id="A0AAW1P8K4"/>
<dbReference type="GO" id="GO:0016579">
    <property type="term" value="P:protein deubiquitination"/>
    <property type="evidence" value="ECO:0007669"/>
    <property type="project" value="InterPro"/>
</dbReference>
<dbReference type="EMBL" id="JALJOQ010000047">
    <property type="protein sequence ID" value="KAK9804967.1"/>
    <property type="molecule type" value="Genomic_DNA"/>
</dbReference>
<evidence type="ECO:0000256" key="7">
    <source>
        <dbReference type="ARBA" id="ARBA00023187"/>
    </source>
</evidence>
<evidence type="ECO:0008006" key="15">
    <source>
        <dbReference type="Google" id="ProtNLM"/>
    </source>
</evidence>
<evidence type="ECO:0000313" key="14">
    <source>
        <dbReference type="Proteomes" id="UP001465755"/>
    </source>
</evidence>
<dbReference type="InterPro" id="IPR038765">
    <property type="entry name" value="Papain-like_cys_pep_sf"/>
</dbReference>
<keyword evidence="14" id="KW-1185">Reference proteome</keyword>
<keyword evidence="4" id="KW-0747">Spliceosome</keyword>
<dbReference type="InterPro" id="IPR050185">
    <property type="entry name" value="Ub_carboxyl-term_hydrolase"/>
</dbReference>
<feature type="domain" description="UBP-type" evidence="12">
    <location>
        <begin position="49"/>
        <end position="146"/>
    </location>
</feature>
<dbReference type="InterPro" id="IPR001394">
    <property type="entry name" value="Peptidase_C19_UCH"/>
</dbReference>
<dbReference type="GO" id="GO:0004843">
    <property type="term" value="F:cysteine-type deubiquitinase activity"/>
    <property type="evidence" value="ECO:0007669"/>
    <property type="project" value="InterPro"/>
</dbReference>
<dbReference type="GO" id="GO:0008270">
    <property type="term" value="F:zinc ion binding"/>
    <property type="evidence" value="ECO:0007669"/>
    <property type="project" value="UniProtKB-KW"/>
</dbReference>
<keyword evidence="3" id="KW-0479">Metal-binding</keyword>
<evidence type="ECO:0000256" key="9">
    <source>
        <dbReference type="PROSITE-ProRule" id="PRU00502"/>
    </source>
</evidence>
<dbReference type="SUPFAM" id="SSF54001">
    <property type="entry name" value="Cysteine proteinases"/>
    <property type="match status" value="1"/>
</dbReference>
<dbReference type="Gene3D" id="3.30.40.10">
    <property type="entry name" value="Zinc/RING finger domain, C3HC4 (zinc finger)"/>
    <property type="match status" value="1"/>
</dbReference>
<evidence type="ECO:0000259" key="11">
    <source>
        <dbReference type="PROSITE" id="PS50235"/>
    </source>
</evidence>
<dbReference type="Gene3D" id="3.90.70.10">
    <property type="entry name" value="Cysteine proteinases"/>
    <property type="match status" value="1"/>
</dbReference>
<evidence type="ECO:0000256" key="6">
    <source>
        <dbReference type="ARBA" id="ARBA00022833"/>
    </source>
</evidence>
<evidence type="ECO:0000256" key="3">
    <source>
        <dbReference type="ARBA" id="ARBA00022723"/>
    </source>
</evidence>
<protein>
    <recommendedName>
        <fullName evidence="15">U4/U6.U5 tri-snRNP-associated protein 2</fullName>
    </recommendedName>
</protein>
<evidence type="ECO:0000256" key="2">
    <source>
        <dbReference type="ARBA" id="ARBA00022664"/>
    </source>
</evidence>
<dbReference type="GO" id="GO:0005681">
    <property type="term" value="C:spliceosomal complex"/>
    <property type="evidence" value="ECO:0007669"/>
    <property type="project" value="UniProtKB-KW"/>
</dbReference>